<evidence type="ECO:0000256" key="7">
    <source>
        <dbReference type="SAM" id="MobiDB-lite"/>
    </source>
</evidence>
<feature type="non-terminal residue" evidence="9">
    <location>
        <position position="388"/>
    </location>
</feature>
<feature type="region of interest" description="Disordered" evidence="7">
    <location>
        <begin position="202"/>
        <end position="303"/>
    </location>
</feature>
<keyword evidence="4" id="KW-0539">Nucleus</keyword>
<accession>A0A6N2BGA6</accession>
<feature type="region of interest" description="Disordered" evidence="7">
    <location>
        <begin position="321"/>
        <end position="388"/>
    </location>
</feature>
<comment type="similarity">
    <text evidence="6">Belongs to the UTP23/FCF1 family. UTP23 subfamily.</text>
</comment>
<dbReference type="SMR" id="A0A6N2BGA6"/>
<dbReference type="Gene3D" id="3.40.50.1010">
    <property type="entry name" value="5'-nuclease"/>
    <property type="match status" value="1"/>
</dbReference>
<evidence type="ECO:0000313" key="9">
    <source>
        <dbReference type="EMBL" id="TMW94182.1"/>
    </source>
</evidence>
<comment type="caution">
    <text evidence="9">The sequence shown here is derived from an EMBL/GenBank/DDBJ whole genome shotgun (WGS) entry which is preliminary data.</text>
</comment>
<comment type="subcellular location">
    <subcellularLocation>
        <location evidence="1">Nucleus</location>
        <location evidence="1">Nucleolus</location>
    </subcellularLocation>
</comment>
<dbReference type="GO" id="GO:0006364">
    <property type="term" value="P:rRNA processing"/>
    <property type="evidence" value="ECO:0007669"/>
    <property type="project" value="UniProtKB-KW"/>
</dbReference>
<dbReference type="PANTHER" id="PTHR12416">
    <property type="entry name" value="RRNA-PROCESSING PROTEIN UTP23 HOMOLOG"/>
    <property type="match status" value="1"/>
</dbReference>
<dbReference type="Pfam" id="PF24779">
    <property type="entry name" value="UTP23_sensor"/>
    <property type="match status" value="2"/>
</dbReference>
<dbReference type="EMBL" id="RXGB01002710">
    <property type="protein sequence ID" value="TMW94182.1"/>
    <property type="molecule type" value="Genomic_DNA"/>
</dbReference>
<sequence length="388" mass="43840">SCSGLHSCSQLIVKRVKKQKQHKKALKFYKTCFGFREPFKILCDGTLVCTLVVKDIPLKTALENSLGARVELFTTRCLLAELEFVLLSKTLEAESLLPISKALEAAKSLCTVARCGHKTWKRAEDCITEVIGQKNSQNFVVATEDGHLRGRLRKIPRVPLISAVGEKLFLGEPSRSQYQFAESSEAERLRMAYQEYIMKNRRLSDDKQGNSSVASEEKTHDVSQAQIIKKNVKRNGSDVKDKVCFKRKKAKGPNPLSVLKKKKKPVVTNDKKLNNGEGSVKRKRRRKRRKTSQKEDETQDGDLRGSLRVIPCVPLISALEEESFVEDPSPSQSQFAKSSEEERLPITDLEDQITNINVERKDKVRKRKKAKGPNPLSVLKKKKKPVVT</sequence>
<gene>
    <name evidence="9" type="ORF">EJD97_010650</name>
</gene>
<reference evidence="9" key="1">
    <citation type="submission" date="2019-05" db="EMBL/GenBank/DDBJ databases">
        <title>The de novo reference genome and transcriptome assemblies of the wild tomato species Solanum chilense.</title>
        <authorList>
            <person name="Stam R."/>
            <person name="Nosenko T."/>
            <person name="Hoerger A.C."/>
            <person name="Stephan W."/>
            <person name="Seidel M.A."/>
            <person name="Kuhn J.M.M."/>
            <person name="Haberer G."/>
            <person name="Tellier A."/>
        </authorList>
    </citation>
    <scope>NUCLEOTIDE SEQUENCE</scope>
    <source>
        <tissue evidence="9">Mature leaves</tissue>
    </source>
</reference>
<keyword evidence="2" id="KW-0690">Ribosome biogenesis</keyword>
<evidence type="ECO:0000259" key="8">
    <source>
        <dbReference type="Pfam" id="PF24779"/>
    </source>
</evidence>
<evidence type="ECO:0000256" key="5">
    <source>
        <dbReference type="ARBA" id="ARBA00037300"/>
    </source>
</evidence>
<feature type="compositionally biased region" description="Basic and acidic residues" evidence="7">
    <location>
        <begin position="235"/>
        <end position="244"/>
    </location>
</feature>
<dbReference type="InterPro" id="IPR057776">
    <property type="entry name" value="UTP23_sensor"/>
</dbReference>
<evidence type="ECO:0000256" key="3">
    <source>
        <dbReference type="ARBA" id="ARBA00022552"/>
    </source>
</evidence>
<evidence type="ECO:0000256" key="1">
    <source>
        <dbReference type="ARBA" id="ARBA00004604"/>
    </source>
</evidence>
<dbReference type="CDD" id="cd08553">
    <property type="entry name" value="PIN_Fcf1-like"/>
    <property type="match status" value="1"/>
</dbReference>
<feature type="domain" description="UTP23 sensor motif region" evidence="8">
    <location>
        <begin position="365"/>
        <end position="383"/>
    </location>
</feature>
<protein>
    <recommendedName>
        <fullName evidence="8">UTP23 sensor motif region domain-containing protein</fullName>
    </recommendedName>
</protein>
<feature type="compositionally biased region" description="Basic residues" evidence="7">
    <location>
        <begin position="379"/>
        <end position="388"/>
    </location>
</feature>
<organism evidence="9">
    <name type="scientific">Solanum chilense</name>
    <name type="common">Tomato</name>
    <name type="synonym">Lycopersicon chilense</name>
    <dbReference type="NCBI Taxonomy" id="4083"/>
    <lineage>
        <taxon>Eukaryota</taxon>
        <taxon>Viridiplantae</taxon>
        <taxon>Streptophyta</taxon>
        <taxon>Embryophyta</taxon>
        <taxon>Tracheophyta</taxon>
        <taxon>Spermatophyta</taxon>
        <taxon>Magnoliopsida</taxon>
        <taxon>eudicotyledons</taxon>
        <taxon>Gunneridae</taxon>
        <taxon>Pentapetalae</taxon>
        <taxon>asterids</taxon>
        <taxon>lamiids</taxon>
        <taxon>Solanales</taxon>
        <taxon>Solanaceae</taxon>
        <taxon>Solanoideae</taxon>
        <taxon>Solaneae</taxon>
        <taxon>Solanum</taxon>
        <taxon>Solanum subgen. Lycopersicon</taxon>
    </lineage>
</organism>
<keyword evidence="3" id="KW-0698">rRNA processing</keyword>
<name>A0A6N2BGA6_SOLCI</name>
<feature type="non-terminal residue" evidence="9">
    <location>
        <position position="1"/>
    </location>
</feature>
<proteinExistence type="inferred from homology"/>
<feature type="compositionally biased region" description="Basic residues" evidence="7">
    <location>
        <begin position="281"/>
        <end position="291"/>
    </location>
</feature>
<dbReference type="InterPro" id="IPR029060">
    <property type="entry name" value="PIN-like_dom_sf"/>
</dbReference>
<dbReference type="GO" id="GO:0032040">
    <property type="term" value="C:small-subunit processome"/>
    <property type="evidence" value="ECO:0007669"/>
    <property type="project" value="InterPro"/>
</dbReference>
<feature type="domain" description="UTP23 sensor motif region" evidence="8">
    <location>
        <begin position="246"/>
        <end position="263"/>
    </location>
</feature>
<dbReference type="AlphaFoldDB" id="A0A6N2BGA6"/>
<dbReference type="InterPro" id="IPR006984">
    <property type="entry name" value="Fcf1/UTP23"/>
</dbReference>
<evidence type="ECO:0000256" key="6">
    <source>
        <dbReference type="ARBA" id="ARBA00038503"/>
    </source>
</evidence>
<feature type="compositionally biased region" description="Basic and acidic residues" evidence="7">
    <location>
        <begin position="292"/>
        <end position="303"/>
    </location>
</feature>
<dbReference type="SUPFAM" id="SSF88723">
    <property type="entry name" value="PIN domain-like"/>
    <property type="match status" value="1"/>
</dbReference>
<evidence type="ECO:0000256" key="4">
    <source>
        <dbReference type="ARBA" id="ARBA00023242"/>
    </source>
</evidence>
<comment type="function">
    <text evidence="5">Involved in rRNA-processing and ribosome biogenesis.</text>
</comment>
<dbReference type="Pfam" id="PF04900">
    <property type="entry name" value="Fcf1"/>
    <property type="match status" value="1"/>
</dbReference>
<evidence type="ECO:0000256" key="2">
    <source>
        <dbReference type="ARBA" id="ARBA00022517"/>
    </source>
</evidence>